<accession>A0A0J6C2Y9</accession>
<name>A0A0J6C2Y9_9BORD</name>
<reference evidence="2 5" key="2">
    <citation type="submission" date="2016-07" db="EMBL/GenBank/DDBJ databases">
        <title>Complete genome sequences of Bordetella pseudohinzii.</title>
        <authorList>
            <person name="Spilker T."/>
            <person name="Darrah R."/>
            <person name="LiPuma J.J."/>
        </authorList>
    </citation>
    <scope>NUCLEOTIDE SEQUENCE [LARGE SCALE GENOMIC DNA]</scope>
    <source>
        <strain evidence="2 5">HI4681</strain>
    </source>
</reference>
<sequence>MTKASFPKTEAGRLVYGIEHDGQMHFDFEVRLPTVADNIAALEEVGSSSGMRVTTAMLVSSIVRLGAIPQEQITYEFLATGMVDEDFDVLTAAQDRLKKKRKDWSANLCTTGEPFSSSDATGTPNPASAA</sequence>
<proteinExistence type="predicted"/>
<evidence type="ECO:0000256" key="1">
    <source>
        <dbReference type="SAM" id="MobiDB-lite"/>
    </source>
</evidence>
<dbReference type="RefSeq" id="WP_043208318.1">
    <property type="nucleotide sequence ID" value="NZ_CAJGUP010000096.1"/>
</dbReference>
<dbReference type="Proteomes" id="UP000092950">
    <property type="component" value="Chromosome"/>
</dbReference>
<dbReference type="OrthoDB" id="6121484at2"/>
<feature type="region of interest" description="Disordered" evidence="1">
    <location>
        <begin position="108"/>
        <end position="130"/>
    </location>
</feature>
<keyword evidence="5" id="KW-1185">Reference proteome</keyword>
<dbReference type="KEGG" id="bpdz:BBN53_08325"/>
<evidence type="ECO:0000313" key="2">
    <source>
        <dbReference type="EMBL" id="ANY15900.1"/>
    </source>
</evidence>
<gene>
    <name evidence="2" type="ORF">BBN53_08325</name>
    <name evidence="3" type="ORF">ERS370011_00747</name>
</gene>
<evidence type="ECO:0000313" key="5">
    <source>
        <dbReference type="Proteomes" id="UP000092950"/>
    </source>
</evidence>
<reference evidence="3 4" key="1">
    <citation type="submission" date="2015-09" db="EMBL/GenBank/DDBJ databases">
        <authorList>
            <person name="Jackson K.R."/>
            <person name="Lunt B.L."/>
            <person name="Fisher J.N.B."/>
            <person name="Gardner A.V."/>
            <person name="Bailey M.E."/>
            <person name="Deus L.M."/>
            <person name="Earl A.S."/>
            <person name="Gibby P.D."/>
            <person name="Hartmann K.A."/>
            <person name="Liu J.E."/>
            <person name="Manci A.M."/>
            <person name="Nielsen D.A."/>
            <person name="Solomon M.B."/>
            <person name="Breakwell D.P."/>
            <person name="Burnett S.H."/>
            <person name="Grose J.H."/>
        </authorList>
    </citation>
    <scope>NUCLEOTIDE SEQUENCE [LARGE SCALE GENOMIC DNA]</scope>
    <source>
        <strain evidence="3 4">2789STDY5608636</strain>
    </source>
</reference>
<dbReference type="EMBL" id="CYTV01000001">
    <property type="protein sequence ID" value="CUI46622.1"/>
    <property type="molecule type" value="Genomic_DNA"/>
</dbReference>
<evidence type="ECO:0008006" key="6">
    <source>
        <dbReference type="Google" id="ProtNLM"/>
    </source>
</evidence>
<organism evidence="3 4">
    <name type="scientific">Bordetella pseudohinzii</name>
    <dbReference type="NCBI Taxonomy" id="1331258"/>
    <lineage>
        <taxon>Bacteria</taxon>
        <taxon>Pseudomonadati</taxon>
        <taxon>Pseudomonadota</taxon>
        <taxon>Betaproteobacteria</taxon>
        <taxon>Burkholderiales</taxon>
        <taxon>Alcaligenaceae</taxon>
        <taxon>Bordetella</taxon>
    </lineage>
</organism>
<evidence type="ECO:0000313" key="4">
    <source>
        <dbReference type="Proteomes" id="UP000053096"/>
    </source>
</evidence>
<evidence type="ECO:0000313" key="3">
    <source>
        <dbReference type="EMBL" id="CUI46622.1"/>
    </source>
</evidence>
<dbReference type="AlphaFoldDB" id="A0A0J6C2Y9"/>
<dbReference type="Proteomes" id="UP000053096">
    <property type="component" value="Unassembled WGS sequence"/>
</dbReference>
<protein>
    <recommendedName>
        <fullName evidence="6">Phage tail assembly protein</fullName>
    </recommendedName>
</protein>
<dbReference type="EMBL" id="CP016440">
    <property type="protein sequence ID" value="ANY15900.1"/>
    <property type="molecule type" value="Genomic_DNA"/>
</dbReference>
<accession>A0A0M7D2L9</accession>